<dbReference type="RefSeq" id="WP_070319681.1">
    <property type="nucleotide sequence ID" value="NZ_JAUSVM010000001.1"/>
</dbReference>
<dbReference type="InterPro" id="IPR043130">
    <property type="entry name" value="CDP-OH_PTrfase_TM_dom"/>
</dbReference>
<reference evidence="2 3" key="1">
    <citation type="submission" date="2023-07" db="EMBL/GenBank/DDBJ databases">
        <title>Sequencing the genomes of 1000 actinobacteria strains.</title>
        <authorList>
            <person name="Klenk H.-P."/>
        </authorList>
    </citation>
    <scope>NUCLEOTIDE SEQUENCE [LARGE SCALE GENOMIC DNA]</scope>
    <source>
        <strain evidence="2 3">DSM 14785</strain>
    </source>
</reference>
<dbReference type="PROSITE" id="PS00379">
    <property type="entry name" value="CDP_ALCOHOL_P_TRANSF"/>
    <property type="match status" value="1"/>
</dbReference>
<organism evidence="2 3">
    <name type="scientific">Cellulomonas iranensis</name>
    <dbReference type="NCBI Taxonomy" id="76862"/>
    <lineage>
        <taxon>Bacteria</taxon>
        <taxon>Bacillati</taxon>
        <taxon>Actinomycetota</taxon>
        <taxon>Actinomycetes</taxon>
        <taxon>Micrococcales</taxon>
        <taxon>Cellulomonadaceae</taxon>
        <taxon>Cellulomonas</taxon>
    </lineage>
</organism>
<sequence>MEVSVVRRLATAQKSARGVSLYSRHVNRPWGRLLAAAAVHLGLSAQTVTYLSAAVTATAALLLALVPPSVALGAGVAVLLALGFALDSADGQVARLTGTGSLAGEWTDHVVDAGKMVLVHAAVLVGWARWDVVDGAWLLVPLAAQLVATVGFAGGTLAELLARSAPDGDDGPTAPRPPSTARALALLPADYGVLCWTFALWGAGTAFRWAYATVVLLTALVVVALLRRWFAGLRRLAGARP</sequence>
<feature type="transmembrane region" description="Helical" evidence="1">
    <location>
        <begin position="209"/>
        <end position="226"/>
    </location>
</feature>
<keyword evidence="3" id="KW-1185">Reference proteome</keyword>
<feature type="transmembrane region" description="Helical" evidence="1">
    <location>
        <begin position="33"/>
        <end position="64"/>
    </location>
</feature>
<dbReference type="EMBL" id="JAUSVM010000001">
    <property type="protein sequence ID" value="MDQ0424467.1"/>
    <property type="molecule type" value="Genomic_DNA"/>
</dbReference>
<keyword evidence="1" id="KW-1133">Transmembrane helix</keyword>
<name>A0ABU0GGL5_9CELL</name>
<accession>A0ABU0GGL5</accession>
<feature type="transmembrane region" description="Helical" evidence="1">
    <location>
        <begin position="183"/>
        <end position="203"/>
    </location>
</feature>
<keyword evidence="1" id="KW-0812">Transmembrane</keyword>
<protein>
    <submittedName>
        <fullName evidence="2">Phosphatidylglycerophosphate synthase</fullName>
    </submittedName>
</protein>
<keyword evidence="1" id="KW-0472">Membrane</keyword>
<evidence type="ECO:0000313" key="3">
    <source>
        <dbReference type="Proteomes" id="UP001240250"/>
    </source>
</evidence>
<gene>
    <name evidence="2" type="ORF">JO380_000848</name>
</gene>
<feature type="transmembrane region" description="Helical" evidence="1">
    <location>
        <begin position="70"/>
        <end position="89"/>
    </location>
</feature>
<dbReference type="Proteomes" id="UP001240250">
    <property type="component" value="Unassembled WGS sequence"/>
</dbReference>
<dbReference type="InterPro" id="IPR048254">
    <property type="entry name" value="CDP_ALCOHOL_P_TRANSF_CS"/>
</dbReference>
<dbReference type="Gene3D" id="1.20.120.1760">
    <property type="match status" value="1"/>
</dbReference>
<proteinExistence type="predicted"/>
<comment type="caution">
    <text evidence="2">The sequence shown here is derived from an EMBL/GenBank/DDBJ whole genome shotgun (WGS) entry which is preliminary data.</text>
</comment>
<evidence type="ECO:0000256" key="1">
    <source>
        <dbReference type="SAM" id="Phobius"/>
    </source>
</evidence>
<evidence type="ECO:0000313" key="2">
    <source>
        <dbReference type="EMBL" id="MDQ0424467.1"/>
    </source>
</evidence>